<dbReference type="InterPro" id="IPR036157">
    <property type="entry name" value="dUTPase-like_sf"/>
</dbReference>
<evidence type="ECO:0000259" key="4">
    <source>
        <dbReference type="PROSITE" id="PS50175"/>
    </source>
</evidence>
<evidence type="ECO:0000313" key="6">
    <source>
        <dbReference type="Proteomes" id="UP000579406"/>
    </source>
</evidence>
<comment type="caution">
    <text evidence="5">The sequence shown here is derived from an EMBL/GenBank/DDBJ whole genome shotgun (WGS) entry which is preliminary data.</text>
</comment>
<dbReference type="Pfam" id="PF00692">
    <property type="entry name" value="dUTPase"/>
    <property type="match status" value="1"/>
</dbReference>
<dbReference type="GO" id="GO:0006508">
    <property type="term" value="P:proteolysis"/>
    <property type="evidence" value="ECO:0007669"/>
    <property type="project" value="UniProtKB-KW"/>
</dbReference>
<reference evidence="5 6" key="1">
    <citation type="submission" date="2019-09" db="EMBL/GenBank/DDBJ databases">
        <title>Bird 10,000 Genomes (B10K) Project - Family phase.</title>
        <authorList>
            <person name="Zhang G."/>
        </authorList>
    </citation>
    <scope>NUCLEOTIDE SEQUENCE [LARGE SCALE GENOMIC DNA]</scope>
    <source>
        <strain evidence="5">B10K-DU-001-61</strain>
        <tissue evidence="5">Muscle</tissue>
    </source>
</reference>
<dbReference type="Gene3D" id="2.70.40.10">
    <property type="match status" value="1"/>
</dbReference>
<keyword evidence="1" id="KW-0645">Protease</keyword>
<evidence type="ECO:0000313" key="5">
    <source>
        <dbReference type="EMBL" id="NXI60468.1"/>
    </source>
</evidence>
<sequence length="156" mass="16050">AGSAGMDMETAVGMTLMDSSVKCIESNMRGPLGCGISALLLGRSSMSRQGIFVLPGVIDADFTGIIKIMVYTPTPPASIPAGSKIAQLVPFKAKVPNIGNKPHGDAGFGSTGSPEVLLVLGIKKGKPEEMVKITGPGNDYIMLGMIVDTGTDVTII</sequence>
<keyword evidence="3" id="KW-0378">Hydrolase</keyword>
<dbReference type="InterPro" id="IPR029054">
    <property type="entry name" value="dUTPase-like"/>
</dbReference>
<feature type="domain" description="Peptidase A2" evidence="4">
    <location>
        <begin position="143"/>
        <end position="156"/>
    </location>
</feature>
<dbReference type="InterPro" id="IPR051592">
    <property type="entry name" value="HERV-K_Pro_peptidase_A2"/>
</dbReference>
<gene>
    <name evidence="5" type="primary">Ervk9_4</name>
    <name evidence="5" type="ORF">CHLAEN_R12028</name>
</gene>
<feature type="non-terminal residue" evidence="5">
    <location>
        <position position="1"/>
    </location>
</feature>
<organism evidence="5 6">
    <name type="scientific">Chloroceryle aenea</name>
    <name type="common">American pygmy kingfisher</name>
    <dbReference type="NCBI Taxonomy" id="176938"/>
    <lineage>
        <taxon>Eukaryota</taxon>
        <taxon>Metazoa</taxon>
        <taxon>Chordata</taxon>
        <taxon>Craniata</taxon>
        <taxon>Vertebrata</taxon>
        <taxon>Euteleostomi</taxon>
        <taxon>Archelosauria</taxon>
        <taxon>Archosauria</taxon>
        <taxon>Dinosauria</taxon>
        <taxon>Saurischia</taxon>
        <taxon>Theropoda</taxon>
        <taxon>Coelurosauria</taxon>
        <taxon>Aves</taxon>
        <taxon>Neognathae</taxon>
        <taxon>Neoaves</taxon>
        <taxon>Telluraves</taxon>
        <taxon>Coraciimorphae</taxon>
        <taxon>Coraciiformes</taxon>
        <taxon>Cerylidae</taxon>
        <taxon>Chloroceryle</taxon>
    </lineage>
</organism>
<dbReference type="PANTHER" id="PTHR19422:SF123">
    <property type="entry name" value="RT1 CLASS I, LOCUS CE15"/>
    <property type="match status" value="1"/>
</dbReference>
<evidence type="ECO:0000256" key="3">
    <source>
        <dbReference type="ARBA" id="ARBA00022801"/>
    </source>
</evidence>
<dbReference type="InterPro" id="IPR033704">
    <property type="entry name" value="dUTPase_trimeric"/>
</dbReference>
<dbReference type="AlphaFoldDB" id="A0A7K9UJ32"/>
<dbReference type="InterPro" id="IPR001995">
    <property type="entry name" value="Peptidase_A2_cat"/>
</dbReference>
<dbReference type="SUPFAM" id="SSF51283">
    <property type="entry name" value="dUTPase-like"/>
    <property type="match status" value="1"/>
</dbReference>
<proteinExistence type="predicted"/>
<dbReference type="GO" id="GO:0004190">
    <property type="term" value="F:aspartic-type endopeptidase activity"/>
    <property type="evidence" value="ECO:0007669"/>
    <property type="project" value="UniProtKB-KW"/>
</dbReference>
<keyword evidence="2" id="KW-0064">Aspartyl protease</keyword>
<evidence type="ECO:0000256" key="1">
    <source>
        <dbReference type="ARBA" id="ARBA00022670"/>
    </source>
</evidence>
<dbReference type="EMBL" id="VWZY01013327">
    <property type="protein sequence ID" value="NXI60468.1"/>
    <property type="molecule type" value="Genomic_DNA"/>
</dbReference>
<name>A0A7K9UJ32_9AVES</name>
<evidence type="ECO:0000256" key="2">
    <source>
        <dbReference type="ARBA" id="ARBA00022750"/>
    </source>
</evidence>
<dbReference type="Proteomes" id="UP000579406">
    <property type="component" value="Unassembled WGS sequence"/>
</dbReference>
<dbReference type="CDD" id="cd07557">
    <property type="entry name" value="trimeric_dUTPase"/>
    <property type="match status" value="1"/>
</dbReference>
<dbReference type="PANTHER" id="PTHR19422">
    <property type="entry name" value="GAG RETROVIRAL POLYPROTEIN"/>
    <property type="match status" value="1"/>
</dbReference>
<feature type="non-terminal residue" evidence="5">
    <location>
        <position position="156"/>
    </location>
</feature>
<dbReference type="OrthoDB" id="9900537at2759"/>
<protein>
    <submittedName>
        <fullName evidence="5">POK9 protein</fullName>
    </submittedName>
</protein>
<keyword evidence="6" id="KW-1185">Reference proteome</keyword>
<accession>A0A7K9UJ32</accession>
<dbReference type="PROSITE" id="PS50175">
    <property type="entry name" value="ASP_PROT_RETROV"/>
    <property type="match status" value="1"/>
</dbReference>